<keyword evidence="2 5" id="KW-0645">Protease</keyword>
<dbReference type="SUPFAM" id="SSF52743">
    <property type="entry name" value="Subtilisin-like"/>
    <property type="match status" value="1"/>
</dbReference>
<dbReference type="PROSITE" id="PS00137">
    <property type="entry name" value="SUBTILASE_HIS"/>
    <property type="match status" value="1"/>
</dbReference>
<dbReference type="EC" id="3.4.21.-" evidence="9"/>
<organism evidence="9 10">
    <name type="scientific">Gimesia aquarii</name>
    <dbReference type="NCBI Taxonomy" id="2527964"/>
    <lineage>
        <taxon>Bacteria</taxon>
        <taxon>Pseudomonadati</taxon>
        <taxon>Planctomycetota</taxon>
        <taxon>Planctomycetia</taxon>
        <taxon>Planctomycetales</taxon>
        <taxon>Planctomycetaceae</taxon>
        <taxon>Gimesia</taxon>
    </lineage>
</organism>
<evidence type="ECO:0000256" key="6">
    <source>
        <dbReference type="RuleBase" id="RU003355"/>
    </source>
</evidence>
<dbReference type="PANTHER" id="PTHR43806:SF11">
    <property type="entry name" value="CEREVISIN-RELATED"/>
    <property type="match status" value="1"/>
</dbReference>
<dbReference type="PROSITE" id="PS00138">
    <property type="entry name" value="SUBTILASE_SER"/>
    <property type="match status" value="1"/>
</dbReference>
<dbReference type="PANTHER" id="PTHR43806">
    <property type="entry name" value="PEPTIDASE S8"/>
    <property type="match status" value="1"/>
</dbReference>
<dbReference type="PRINTS" id="PR00723">
    <property type="entry name" value="SUBTILISIN"/>
</dbReference>
<dbReference type="Gene3D" id="3.40.50.200">
    <property type="entry name" value="Peptidase S8/S53 domain"/>
    <property type="match status" value="2"/>
</dbReference>
<evidence type="ECO:0000256" key="2">
    <source>
        <dbReference type="ARBA" id="ARBA00022670"/>
    </source>
</evidence>
<dbReference type="Proteomes" id="UP000318704">
    <property type="component" value="Chromosome"/>
</dbReference>
<accession>A0A517VSI2</accession>
<sequence length="1246" mass="136992">MNILNCRSLIRFSLIIAIVTCCIHLSQQDAPAQSMKQELCDCSPELTLLLRVNDVRRTATLITKAGGKVVYDPNLGIGNDIPFLVVNLPPSKLNDKKFIDSLKLPSGVMEEIIPEKIVPQAEPEVTGTKVTELKAAPEADFDSLYVPLDDIKIPALRKRVAGKGLGEGTIVAIIDTGIDTTHPVFQDRVIFWNDATREGRMKLTRLRQLDGKIEIEPRKFIALPETIKENDYVFFGYIDEKKLGFQQGDIWTTLGKEGVDINRNGTKDDKLMVVVGSIPNPVFKKEAEKKEEEKKKASTEKKETDKDAPLVAKKPDLEKRDLPKEYTLAFVDVDMDGKFSKEEAKTPIIDFNTARKMQRDGLKVPYQTMLEFPSRTKRIAYPLLFRPDAKKQVTEITIAFDQQSHGTHVAGIVAGSGVQIEGAAPKAELMSIKVCSGRSCTDQAIIRGIIAAFFNPEGYVPDVVNISLGSHEGYLKRPLSILIQDLSAKFGTTFFVSASNDGPGYRTINGLAGSSPAVFVGAHVSANTLREHYRLAEGVNAPEHGLLYFSSLGPSYTGEMRPNVVAPGSALSSTPLNSDGSSMFNGTSMSSPIAAGAAAAMLSLVKADKAYEKVLERQKQKIQAIRKKSSDSKYSLTSLALSMRLALENSAMRMKGFTYAQQGAGLIDIDKAYPEFLRLANLTVNPKTQTAEFSINRYSKFNRLYDRSNNIAAHKKVDLDLNIDGEVSDRGSLLLKNTPAIVKLEKVEIQNSDGTVTTLDVNGNKEKIPFSIALPGKEEAQGNQISLVLSNSSKSYFYSTRKRELMETGKTYLAYYTVSQHGEREFSFLDVVHKPIELSDLQTEVNLPGIALRDSDRVAAFVVPQQTISAGAYHRYPIAITRRDSSLSVMLGFEAQSSGRLLVSVFNPDGKEIGYRVIQQTAQLGGDRSNASLTVKTKEEGIHEVVVSTYSGNWLNESKYDLLIEAQRFNASNDKLAISTVDSGRESEKLVTFLNSSGQVRSMSASLGGLTRVVPQEKFPILANYRTFRKLDIPYWRPESGESKTTSVRLTFPPDDKKYKGFSGRIDHRLYKKGPDGKMVQAYKGSFAGRGKSFNNIPRPEPGKPYETLYAAVDTFFTVPFDEGLKQSQGTITLDAYFPGIPVKMEGAFQLSILPVGRPDVYILKIKAPKKLIDASAAKTSHSSPSQATLEIPTKIGGVSKIKVTLPVTVTPDVKSTLAKQLIRSSISISTSDSRISDSIPIEISQ</sequence>
<name>A0A517VSI2_9PLAN</name>
<evidence type="ECO:0000256" key="5">
    <source>
        <dbReference type="PROSITE-ProRule" id="PRU01240"/>
    </source>
</evidence>
<feature type="active site" description="Charge relay system" evidence="5">
    <location>
        <position position="175"/>
    </location>
</feature>
<feature type="active site" description="Charge relay system" evidence="5">
    <location>
        <position position="405"/>
    </location>
</feature>
<gene>
    <name evidence="9" type="primary">aprX</name>
    <name evidence="9" type="ORF">V144x_14230</name>
</gene>
<dbReference type="InterPro" id="IPR015500">
    <property type="entry name" value="Peptidase_S8_subtilisin-rel"/>
</dbReference>
<comment type="similarity">
    <text evidence="1 5 6">Belongs to the peptidase S8 family.</text>
</comment>
<dbReference type="GO" id="GO:0006508">
    <property type="term" value="P:proteolysis"/>
    <property type="evidence" value="ECO:0007669"/>
    <property type="project" value="UniProtKB-KW"/>
</dbReference>
<proteinExistence type="inferred from homology"/>
<evidence type="ECO:0000313" key="10">
    <source>
        <dbReference type="Proteomes" id="UP000318704"/>
    </source>
</evidence>
<feature type="region of interest" description="Disordered" evidence="7">
    <location>
        <begin position="285"/>
        <end position="315"/>
    </location>
</feature>
<evidence type="ECO:0000256" key="3">
    <source>
        <dbReference type="ARBA" id="ARBA00022801"/>
    </source>
</evidence>
<dbReference type="RefSeq" id="WP_144983323.1">
    <property type="nucleotide sequence ID" value="NZ_CP037920.1"/>
</dbReference>
<dbReference type="InterPro" id="IPR000209">
    <property type="entry name" value="Peptidase_S8/S53_dom"/>
</dbReference>
<dbReference type="InterPro" id="IPR050131">
    <property type="entry name" value="Peptidase_S8_subtilisin-like"/>
</dbReference>
<evidence type="ECO:0000256" key="1">
    <source>
        <dbReference type="ARBA" id="ARBA00011073"/>
    </source>
</evidence>
<reference evidence="9 10" key="1">
    <citation type="submission" date="2019-03" db="EMBL/GenBank/DDBJ databases">
        <title>Deep-cultivation of Planctomycetes and their phenomic and genomic characterization uncovers novel biology.</title>
        <authorList>
            <person name="Wiegand S."/>
            <person name="Jogler M."/>
            <person name="Boedeker C."/>
            <person name="Pinto D."/>
            <person name="Vollmers J."/>
            <person name="Rivas-Marin E."/>
            <person name="Kohn T."/>
            <person name="Peeters S.H."/>
            <person name="Heuer A."/>
            <person name="Rast P."/>
            <person name="Oberbeckmann S."/>
            <person name="Bunk B."/>
            <person name="Jeske O."/>
            <person name="Meyerdierks A."/>
            <person name="Storesund J.E."/>
            <person name="Kallscheuer N."/>
            <person name="Luecker S."/>
            <person name="Lage O.M."/>
            <person name="Pohl T."/>
            <person name="Merkel B.J."/>
            <person name="Hornburger P."/>
            <person name="Mueller R.-W."/>
            <person name="Bruemmer F."/>
            <person name="Labrenz M."/>
            <person name="Spormann A.M."/>
            <person name="Op den Camp H."/>
            <person name="Overmann J."/>
            <person name="Amann R."/>
            <person name="Jetten M.S.M."/>
            <person name="Mascher T."/>
            <person name="Medema M.H."/>
            <person name="Devos D.P."/>
            <person name="Kaster A.-K."/>
            <person name="Ovreas L."/>
            <person name="Rohde M."/>
            <person name="Galperin M.Y."/>
            <person name="Jogler C."/>
        </authorList>
    </citation>
    <scope>NUCLEOTIDE SEQUENCE [LARGE SCALE GENOMIC DNA]</scope>
    <source>
        <strain evidence="9 10">V144</strain>
    </source>
</reference>
<dbReference type="KEGG" id="gaw:V144x_14230"/>
<feature type="active site" description="Charge relay system" evidence="5">
    <location>
        <position position="588"/>
    </location>
</feature>
<dbReference type="AlphaFoldDB" id="A0A517VSI2"/>
<dbReference type="InterPro" id="IPR023827">
    <property type="entry name" value="Peptidase_S8_Asp-AS"/>
</dbReference>
<keyword evidence="4 5" id="KW-0720">Serine protease</keyword>
<protein>
    <submittedName>
        <fullName evidence="9">Serine protease AprX</fullName>
        <ecNumber evidence="9">3.4.21.-</ecNumber>
    </submittedName>
</protein>
<dbReference type="PROSITE" id="PS00136">
    <property type="entry name" value="SUBTILASE_ASP"/>
    <property type="match status" value="1"/>
</dbReference>
<dbReference type="InterPro" id="IPR023828">
    <property type="entry name" value="Peptidase_S8_Ser-AS"/>
</dbReference>
<feature type="domain" description="Peptidase S8/S53" evidence="8">
    <location>
        <begin position="166"/>
        <end position="607"/>
    </location>
</feature>
<dbReference type="EMBL" id="CP037920">
    <property type="protein sequence ID" value="QDT95972.1"/>
    <property type="molecule type" value="Genomic_DNA"/>
</dbReference>
<keyword evidence="3 5" id="KW-0378">Hydrolase</keyword>
<dbReference type="InterPro" id="IPR022398">
    <property type="entry name" value="Peptidase_S8_His-AS"/>
</dbReference>
<dbReference type="GO" id="GO:0004252">
    <property type="term" value="F:serine-type endopeptidase activity"/>
    <property type="evidence" value="ECO:0007669"/>
    <property type="project" value="UniProtKB-UniRule"/>
</dbReference>
<evidence type="ECO:0000259" key="8">
    <source>
        <dbReference type="Pfam" id="PF00082"/>
    </source>
</evidence>
<dbReference type="CDD" id="cd00306">
    <property type="entry name" value="Peptidases_S8_S53"/>
    <property type="match status" value="1"/>
</dbReference>
<dbReference type="Pfam" id="PF00082">
    <property type="entry name" value="Peptidase_S8"/>
    <property type="match status" value="1"/>
</dbReference>
<evidence type="ECO:0000313" key="9">
    <source>
        <dbReference type="EMBL" id="QDT95972.1"/>
    </source>
</evidence>
<dbReference type="PROSITE" id="PS51892">
    <property type="entry name" value="SUBTILASE"/>
    <property type="match status" value="1"/>
</dbReference>
<evidence type="ECO:0000256" key="7">
    <source>
        <dbReference type="SAM" id="MobiDB-lite"/>
    </source>
</evidence>
<dbReference type="InterPro" id="IPR036852">
    <property type="entry name" value="Peptidase_S8/S53_dom_sf"/>
</dbReference>
<evidence type="ECO:0000256" key="4">
    <source>
        <dbReference type="ARBA" id="ARBA00022825"/>
    </source>
</evidence>